<reference evidence="1" key="1">
    <citation type="journal article" date="2014" name="Front. Microbiol.">
        <title>High frequency of phylogenetically diverse reductive dehalogenase-homologous genes in deep subseafloor sedimentary metagenomes.</title>
        <authorList>
            <person name="Kawai M."/>
            <person name="Futagami T."/>
            <person name="Toyoda A."/>
            <person name="Takaki Y."/>
            <person name="Nishi S."/>
            <person name="Hori S."/>
            <person name="Arai W."/>
            <person name="Tsubouchi T."/>
            <person name="Morono Y."/>
            <person name="Uchiyama I."/>
            <person name="Ito T."/>
            <person name="Fujiyama A."/>
            <person name="Inagaki F."/>
            <person name="Takami H."/>
        </authorList>
    </citation>
    <scope>NUCLEOTIDE SEQUENCE</scope>
    <source>
        <strain evidence="1">Expedition CK06-06</strain>
    </source>
</reference>
<protein>
    <submittedName>
        <fullName evidence="1">Uncharacterized protein</fullName>
    </submittedName>
</protein>
<proteinExistence type="predicted"/>
<gene>
    <name evidence="1" type="ORF">S06H3_66653</name>
</gene>
<dbReference type="AlphaFoldDB" id="X1S3N4"/>
<name>X1S3N4_9ZZZZ</name>
<evidence type="ECO:0000313" key="1">
    <source>
        <dbReference type="EMBL" id="GAI70030.1"/>
    </source>
</evidence>
<dbReference type="EMBL" id="BARV01045556">
    <property type="protein sequence ID" value="GAI70030.1"/>
    <property type="molecule type" value="Genomic_DNA"/>
</dbReference>
<accession>X1S3N4</accession>
<sequence length="52" mass="5988">QGTFRHIEEGKKPVIHNFDTIKSRIISAFETHRTPQIWNTGELADSLMGEHL</sequence>
<feature type="non-terminal residue" evidence="1">
    <location>
        <position position="1"/>
    </location>
</feature>
<organism evidence="1">
    <name type="scientific">marine sediment metagenome</name>
    <dbReference type="NCBI Taxonomy" id="412755"/>
    <lineage>
        <taxon>unclassified sequences</taxon>
        <taxon>metagenomes</taxon>
        <taxon>ecological metagenomes</taxon>
    </lineage>
</organism>
<comment type="caution">
    <text evidence="1">The sequence shown here is derived from an EMBL/GenBank/DDBJ whole genome shotgun (WGS) entry which is preliminary data.</text>
</comment>
<feature type="non-terminal residue" evidence="1">
    <location>
        <position position="52"/>
    </location>
</feature>